<name>A0A401G2X1_9BACT</name>
<evidence type="ECO:0000313" key="2">
    <source>
        <dbReference type="Proteomes" id="UP000288096"/>
    </source>
</evidence>
<dbReference type="OrthoDB" id="5430742at2"/>
<dbReference type="AlphaFoldDB" id="A0A401G2X1"/>
<evidence type="ECO:0000313" key="1">
    <source>
        <dbReference type="EMBL" id="GBC63580.1"/>
    </source>
</evidence>
<proteinExistence type="predicted"/>
<reference evidence="2" key="2">
    <citation type="submission" date="2019-01" db="EMBL/GenBank/DDBJ databases">
        <title>Genome sequence of Desulfonema ishimotonii strain Tokyo 01.</title>
        <authorList>
            <person name="Fukui M."/>
        </authorList>
    </citation>
    <scope>NUCLEOTIDE SEQUENCE [LARGE SCALE GENOMIC DNA]</scope>
    <source>
        <strain evidence="2">Tokyo 01</strain>
    </source>
</reference>
<gene>
    <name evidence="1" type="ORF">DENIS_4578</name>
</gene>
<accession>A0A401G2X1</accession>
<organism evidence="1 2">
    <name type="scientific">Desulfonema ishimotonii</name>
    <dbReference type="NCBI Taxonomy" id="45657"/>
    <lineage>
        <taxon>Bacteria</taxon>
        <taxon>Pseudomonadati</taxon>
        <taxon>Thermodesulfobacteriota</taxon>
        <taxon>Desulfobacteria</taxon>
        <taxon>Desulfobacterales</taxon>
        <taxon>Desulfococcaceae</taxon>
        <taxon>Desulfonema</taxon>
    </lineage>
</organism>
<dbReference type="EMBL" id="BEXT01000001">
    <property type="protein sequence ID" value="GBC63580.1"/>
    <property type="molecule type" value="Genomic_DNA"/>
</dbReference>
<dbReference type="Proteomes" id="UP000288096">
    <property type="component" value="Unassembled WGS sequence"/>
</dbReference>
<comment type="caution">
    <text evidence="1">The sequence shown here is derived from an EMBL/GenBank/DDBJ whole genome shotgun (WGS) entry which is preliminary data.</text>
</comment>
<dbReference type="RefSeq" id="WP_124330635.1">
    <property type="nucleotide sequence ID" value="NZ_BEXT01000001.1"/>
</dbReference>
<sequence length="136" mass="15168">MTNLITVSVRCPNCRQSLMNPGKRIDDLPSIAFQAKVADKIGQIYLSQIYGSYHKLFEGVEDIADAVIECSCPHCHTPFPVSRVCDCKAPVISINLQIGGTINVCTRNGCKHHSAEFENLDDAFMLFQNQDETRYS</sequence>
<reference evidence="2" key="1">
    <citation type="submission" date="2017-11" db="EMBL/GenBank/DDBJ databases">
        <authorList>
            <person name="Watanabe M."/>
            <person name="Kojima H."/>
        </authorList>
    </citation>
    <scope>NUCLEOTIDE SEQUENCE [LARGE SCALE GENOMIC DNA]</scope>
    <source>
        <strain evidence="2">Tokyo 01</strain>
    </source>
</reference>
<keyword evidence="2" id="KW-1185">Reference proteome</keyword>
<protein>
    <submittedName>
        <fullName evidence="1">Uncharacterized protein</fullName>
    </submittedName>
</protein>